<sequence>VYKLRNGLQGDPVSIYDDGLIGWRKIAIRPQEGVVEWQYDDHGGLQGMVHQAPPNYASIPIPIEKMVLFRTKEERGDPEGYSLLRNAYLPWLKTKNVEWLEGVGVERDLAGIPVVQPAMGVNWSTNSPERAAAKKLSERIRQDEQSGITLPPPKGPEDHQKWHVTLLSSPGSKQFDTDKIVNRLSNEIAVSILMGFIRFGLQGTAGTYNLARDARDLFHLAMVGMLNGIEDIINRFMVRPLFVLNPTAFGKLTALPTLQHGEVGKQVVAEVAEAIGKAVKDGLILPDPAVEEFVRGLLGLPEKPKESKVKVDTKKESERFTEEELEGLITELTEADTPEHWEAEEGDDDIDWTADGPGIDFIAEYVTEESPLSFAVPKKTPLQLLRKNLDGLAKDMDKLAFDLKEGRITHGRFMGEFQSNLQESLRQGLRRGQRRLTPDTTAIPRAARRNMVKYSNRQIQYFKGLLKDVDSMSAAQLSQRSQMYVQSGEGLYNETVIKGLDMEAKWNLSEAVHCPDCLERDGKTWPTKELPFVPRDGNSQCIMNCKCYLTYSKKAGR</sequence>
<dbReference type="Pfam" id="PF06074">
    <property type="entry name" value="Portal_Mu"/>
    <property type="match status" value="1"/>
</dbReference>
<feature type="non-terminal residue" evidence="1">
    <location>
        <position position="1"/>
    </location>
</feature>
<name>A0A0F9JR76_9ZZZZ</name>
<dbReference type="EMBL" id="LAZR01017187">
    <property type="protein sequence ID" value="KKM01473.1"/>
    <property type="molecule type" value="Genomic_DNA"/>
</dbReference>
<comment type="caution">
    <text evidence="1">The sequence shown here is derived from an EMBL/GenBank/DDBJ whole genome shotgun (WGS) entry which is preliminary data.</text>
</comment>
<accession>A0A0F9JR76</accession>
<dbReference type="AlphaFoldDB" id="A0A0F9JR76"/>
<evidence type="ECO:0000313" key="1">
    <source>
        <dbReference type="EMBL" id="KKM01473.1"/>
    </source>
</evidence>
<gene>
    <name evidence="1" type="ORF">LCGC14_1794040</name>
</gene>
<evidence type="ECO:0008006" key="2">
    <source>
        <dbReference type="Google" id="ProtNLM"/>
    </source>
</evidence>
<protein>
    <recommendedName>
        <fullName evidence="2">Phage head morphogenesis domain-containing protein</fullName>
    </recommendedName>
</protein>
<organism evidence="1">
    <name type="scientific">marine sediment metagenome</name>
    <dbReference type="NCBI Taxonomy" id="412755"/>
    <lineage>
        <taxon>unclassified sequences</taxon>
        <taxon>metagenomes</taxon>
        <taxon>ecological metagenomes</taxon>
    </lineage>
</organism>
<dbReference type="InterPro" id="IPR009279">
    <property type="entry name" value="Portal_Mu"/>
</dbReference>
<reference evidence="1" key="1">
    <citation type="journal article" date="2015" name="Nature">
        <title>Complex archaea that bridge the gap between prokaryotes and eukaryotes.</title>
        <authorList>
            <person name="Spang A."/>
            <person name="Saw J.H."/>
            <person name="Jorgensen S.L."/>
            <person name="Zaremba-Niedzwiedzka K."/>
            <person name="Martijn J."/>
            <person name="Lind A.E."/>
            <person name="van Eijk R."/>
            <person name="Schleper C."/>
            <person name="Guy L."/>
            <person name="Ettema T.J."/>
        </authorList>
    </citation>
    <scope>NUCLEOTIDE SEQUENCE</scope>
</reference>
<proteinExistence type="predicted"/>